<keyword evidence="4" id="KW-1278">Translocase</keyword>
<reference evidence="6 7" key="1">
    <citation type="submission" date="2019-11" db="EMBL/GenBank/DDBJ databases">
        <title>Bacillus idriensis genome.</title>
        <authorList>
            <person name="Konopka E.N."/>
            <person name="Newman J.D."/>
        </authorList>
    </citation>
    <scope>NUCLEOTIDE SEQUENCE [LARGE SCALE GENOMIC DNA]</scope>
    <source>
        <strain evidence="6 7">DSM 19097</strain>
    </source>
</reference>
<keyword evidence="1" id="KW-0813">Transport</keyword>
<dbReference type="SUPFAM" id="SSF52540">
    <property type="entry name" value="P-loop containing nucleoside triphosphate hydrolases"/>
    <property type="match status" value="1"/>
</dbReference>
<evidence type="ECO:0000256" key="2">
    <source>
        <dbReference type="ARBA" id="ARBA00022741"/>
    </source>
</evidence>
<dbReference type="PANTHER" id="PTHR42794">
    <property type="entry name" value="HEMIN IMPORT ATP-BINDING PROTEIN HMUV"/>
    <property type="match status" value="1"/>
</dbReference>
<evidence type="ECO:0000313" key="7">
    <source>
        <dbReference type="Proteomes" id="UP000441585"/>
    </source>
</evidence>
<dbReference type="PANTHER" id="PTHR42794:SF1">
    <property type="entry name" value="HEMIN IMPORT ATP-BINDING PROTEIN HMUV"/>
    <property type="match status" value="1"/>
</dbReference>
<proteinExistence type="predicted"/>
<gene>
    <name evidence="6" type="ORF">GJU41_07600</name>
</gene>
<protein>
    <submittedName>
        <fullName evidence="6">ATP-binding cassette domain-containing protein</fullName>
    </submittedName>
</protein>
<name>A0A6I2M8Y7_9BACI</name>
<dbReference type="InterPro" id="IPR003593">
    <property type="entry name" value="AAA+_ATPase"/>
</dbReference>
<dbReference type="CDD" id="cd03214">
    <property type="entry name" value="ABC_Iron-Siderophores_B12_Hemin"/>
    <property type="match status" value="1"/>
</dbReference>
<dbReference type="GO" id="GO:0016887">
    <property type="term" value="F:ATP hydrolysis activity"/>
    <property type="evidence" value="ECO:0007669"/>
    <property type="project" value="InterPro"/>
</dbReference>
<dbReference type="SMART" id="SM00382">
    <property type="entry name" value="AAA"/>
    <property type="match status" value="1"/>
</dbReference>
<evidence type="ECO:0000256" key="1">
    <source>
        <dbReference type="ARBA" id="ARBA00022448"/>
    </source>
</evidence>
<accession>A0A6I2M8Y7</accession>
<dbReference type="FunFam" id="3.40.50.300:FF:000134">
    <property type="entry name" value="Iron-enterobactin ABC transporter ATP-binding protein"/>
    <property type="match status" value="1"/>
</dbReference>
<organism evidence="6 7">
    <name type="scientific">Metabacillus idriensis</name>
    <dbReference type="NCBI Taxonomy" id="324768"/>
    <lineage>
        <taxon>Bacteria</taxon>
        <taxon>Bacillati</taxon>
        <taxon>Bacillota</taxon>
        <taxon>Bacilli</taxon>
        <taxon>Bacillales</taxon>
        <taxon>Bacillaceae</taxon>
        <taxon>Metabacillus</taxon>
    </lineage>
</organism>
<sequence length="449" mass="50393">MHMLQVNNLTGGYDGKKAVIKDLSFSIEQGRFFALIGPNGSGKTTIIRLIMGALPVHDGEILLGAKPLGSYSQRELAKKAAVMTQENEAGLDFSVEEIVMLGRYPYQKALFFKENTVADVQAAETAMKQTSVWEYRKRPYHSLSGGEKQRVLLAKALAQEPELLLLDEPTNHLDVKHTKELLELLKKLQKDMNLTILAILHDLNLASLYADSIGLLKNGELEGKYESLHLQNENTFSNVYEVKLNFTSHPSVSKTQISLSPEYMAEKPVNLLSAVQIQQTERSAYLKMQKPFRTLSAGDDGKGLHWSRQWIFSKSELPESGDSIFFSSKQPYILWSLNENLPQKELHQNSFIVNQSGFTFCAIVSHSPFEGKVHAAILTDAPLDDAHLINLALKINAIKWHSEQNFGKIVVGIQKKQQNPADLERIFEAAEDLLQTALKRLETPHAVFR</sequence>
<evidence type="ECO:0000256" key="4">
    <source>
        <dbReference type="ARBA" id="ARBA00022967"/>
    </source>
</evidence>
<dbReference type="InterPro" id="IPR027417">
    <property type="entry name" value="P-loop_NTPase"/>
</dbReference>
<evidence type="ECO:0000313" key="6">
    <source>
        <dbReference type="EMBL" id="MRX53834.1"/>
    </source>
</evidence>
<evidence type="ECO:0000256" key="3">
    <source>
        <dbReference type="ARBA" id="ARBA00022840"/>
    </source>
</evidence>
<dbReference type="Gene3D" id="3.40.50.300">
    <property type="entry name" value="P-loop containing nucleotide triphosphate hydrolases"/>
    <property type="match status" value="1"/>
</dbReference>
<dbReference type="EMBL" id="WKKF01000001">
    <property type="protein sequence ID" value="MRX53834.1"/>
    <property type="molecule type" value="Genomic_DNA"/>
</dbReference>
<dbReference type="GO" id="GO:0005524">
    <property type="term" value="F:ATP binding"/>
    <property type="evidence" value="ECO:0007669"/>
    <property type="project" value="UniProtKB-KW"/>
</dbReference>
<keyword evidence="3 6" id="KW-0067">ATP-binding</keyword>
<keyword evidence="7" id="KW-1185">Reference proteome</keyword>
<evidence type="ECO:0000259" key="5">
    <source>
        <dbReference type="PROSITE" id="PS50893"/>
    </source>
</evidence>
<comment type="caution">
    <text evidence="6">The sequence shown here is derived from an EMBL/GenBank/DDBJ whole genome shotgun (WGS) entry which is preliminary data.</text>
</comment>
<dbReference type="Pfam" id="PF00005">
    <property type="entry name" value="ABC_tran"/>
    <property type="match status" value="1"/>
</dbReference>
<keyword evidence="2" id="KW-0547">Nucleotide-binding</keyword>
<dbReference type="InterPro" id="IPR003439">
    <property type="entry name" value="ABC_transporter-like_ATP-bd"/>
</dbReference>
<dbReference type="AlphaFoldDB" id="A0A6I2M8Y7"/>
<dbReference type="InterPro" id="IPR017871">
    <property type="entry name" value="ABC_transporter-like_CS"/>
</dbReference>
<feature type="domain" description="ABC transporter" evidence="5">
    <location>
        <begin position="4"/>
        <end position="243"/>
    </location>
</feature>
<dbReference type="PROSITE" id="PS00211">
    <property type="entry name" value="ABC_TRANSPORTER_1"/>
    <property type="match status" value="1"/>
</dbReference>
<dbReference type="PROSITE" id="PS50893">
    <property type="entry name" value="ABC_TRANSPORTER_2"/>
    <property type="match status" value="1"/>
</dbReference>
<dbReference type="Proteomes" id="UP000441585">
    <property type="component" value="Unassembled WGS sequence"/>
</dbReference>